<evidence type="ECO:0000256" key="2">
    <source>
        <dbReference type="ARBA" id="ARBA00023242"/>
    </source>
</evidence>
<feature type="region of interest" description="Disordered" evidence="3">
    <location>
        <begin position="188"/>
        <end position="211"/>
    </location>
</feature>
<dbReference type="EMBL" id="NAJM01000016">
    <property type="protein sequence ID" value="RVX71635.1"/>
    <property type="molecule type" value="Genomic_DNA"/>
</dbReference>
<dbReference type="OrthoDB" id="415590at2759"/>
<evidence type="ECO:0008006" key="6">
    <source>
        <dbReference type="Google" id="ProtNLM"/>
    </source>
</evidence>
<comment type="subcellular location">
    <subcellularLocation>
        <location evidence="1">Nucleus</location>
    </subcellularLocation>
</comment>
<accession>A0A438N7U1</accession>
<evidence type="ECO:0000256" key="3">
    <source>
        <dbReference type="SAM" id="MobiDB-lite"/>
    </source>
</evidence>
<dbReference type="PANTHER" id="PTHR37534">
    <property type="entry name" value="TRANSCRIPTIONAL ACTIVATOR PROTEIN UGA3"/>
    <property type="match status" value="1"/>
</dbReference>
<name>A0A438N7U1_EXOME</name>
<evidence type="ECO:0000313" key="4">
    <source>
        <dbReference type="EMBL" id="RVX71635.1"/>
    </source>
</evidence>
<feature type="region of interest" description="Disordered" evidence="3">
    <location>
        <begin position="1"/>
        <end position="91"/>
    </location>
</feature>
<sequence length="601" mass="66870">MSRDNLLPGTKWLNQRHSSARSDGRIREDFDPSSSEETDDLDVDSEFPILQSQPGSVRPGRPHQSLTPTMRNSSYLSTPGPQSGDLNTEKAALSSSPIDIQGVDLEVLDYLASNPLNLDLLTANSGHKLPTMSTFPHGIAQSVTASSPDLYMTYYPDPVYKDLHSQLHNHIVETARNVALTSQGTPEFVPGASPQRSSLLPPTLSKGIGSADDSPSGLKLLVNAHITQKRAASLWRNYLEEVAPWLDMFDNGKHWQTTIAQMALRVDCLQFSLLALSARQQERKSPSRSHTESLNLYQEAIRLITVQLPTLCTEVIAAVILLCVLEMMSSSPRAWAKHLDGCAMLLEVAGINGVVGGVREVLFWTFARMDVYKAFISDTVTSLPTNRWFISTDSMSAAVRLFKGKPGSDSYANYAIFLCAGVVNILSNKESTPRQADHSASGTFVSRWRALFELHEGWYNDRPDDMKPLINLLVEEEEEMQSMFSTILFSTPAGISGNQVYHASMILLLQHKPKEIRLPRSPRTMLWHARQICGISLSNGDHGALVNALQPIWIAGKLMSYRCEHKAILDLLKFIEEETGWATSWRAEDLKEFWGIYDEQA</sequence>
<dbReference type="VEuPathDB" id="FungiDB:PV10_08457"/>
<reference evidence="4 5" key="1">
    <citation type="submission" date="2017-03" db="EMBL/GenBank/DDBJ databases">
        <title>Genomes of endolithic fungi from Antarctica.</title>
        <authorList>
            <person name="Coleine C."/>
            <person name="Masonjones S."/>
            <person name="Stajich J.E."/>
        </authorList>
    </citation>
    <scope>NUCLEOTIDE SEQUENCE [LARGE SCALE GENOMIC DNA]</scope>
    <source>
        <strain evidence="4 5">CCFEE 6314</strain>
    </source>
</reference>
<protein>
    <recommendedName>
        <fullName evidence="6">Transcription factor domain-containing protein</fullName>
    </recommendedName>
</protein>
<feature type="compositionally biased region" description="Basic and acidic residues" evidence="3">
    <location>
        <begin position="20"/>
        <end position="30"/>
    </location>
</feature>
<dbReference type="GO" id="GO:0003700">
    <property type="term" value="F:DNA-binding transcription factor activity"/>
    <property type="evidence" value="ECO:0007669"/>
    <property type="project" value="TreeGrafter"/>
</dbReference>
<dbReference type="CDD" id="cd12148">
    <property type="entry name" value="fungal_TF_MHR"/>
    <property type="match status" value="1"/>
</dbReference>
<proteinExistence type="predicted"/>
<dbReference type="Pfam" id="PF11951">
    <property type="entry name" value="Fungal_trans_2"/>
    <property type="match status" value="1"/>
</dbReference>
<evidence type="ECO:0000313" key="5">
    <source>
        <dbReference type="Proteomes" id="UP000288859"/>
    </source>
</evidence>
<dbReference type="GO" id="GO:0005634">
    <property type="term" value="C:nucleus"/>
    <property type="evidence" value="ECO:0007669"/>
    <property type="project" value="UniProtKB-SubCell"/>
</dbReference>
<dbReference type="GO" id="GO:0000976">
    <property type="term" value="F:transcription cis-regulatory region binding"/>
    <property type="evidence" value="ECO:0007669"/>
    <property type="project" value="TreeGrafter"/>
</dbReference>
<dbReference type="PANTHER" id="PTHR37534:SF4">
    <property type="entry name" value="ZN(II)2CYS6 TRANSCRIPTION FACTOR (EUROFUNG)"/>
    <property type="match status" value="1"/>
</dbReference>
<dbReference type="Proteomes" id="UP000288859">
    <property type="component" value="Unassembled WGS sequence"/>
</dbReference>
<evidence type="ECO:0000256" key="1">
    <source>
        <dbReference type="ARBA" id="ARBA00004123"/>
    </source>
</evidence>
<dbReference type="GO" id="GO:0045944">
    <property type="term" value="P:positive regulation of transcription by RNA polymerase II"/>
    <property type="evidence" value="ECO:0007669"/>
    <property type="project" value="TreeGrafter"/>
</dbReference>
<feature type="compositionally biased region" description="Polar residues" evidence="3">
    <location>
        <begin position="64"/>
        <end position="86"/>
    </location>
</feature>
<gene>
    <name evidence="4" type="ORF">B0A52_03819</name>
</gene>
<dbReference type="InterPro" id="IPR021858">
    <property type="entry name" value="Fun_TF"/>
</dbReference>
<feature type="compositionally biased region" description="Acidic residues" evidence="3">
    <location>
        <begin position="34"/>
        <end position="45"/>
    </location>
</feature>
<dbReference type="AlphaFoldDB" id="A0A438N7U1"/>
<comment type="caution">
    <text evidence="4">The sequence shown here is derived from an EMBL/GenBank/DDBJ whole genome shotgun (WGS) entry which is preliminary data.</text>
</comment>
<keyword evidence="2" id="KW-0539">Nucleus</keyword>
<organism evidence="4 5">
    <name type="scientific">Exophiala mesophila</name>
    <name type="common">Black yeast-like fungus</name>
    <dbReference type="NCBI Taxonomy" id="212818"/>
    <lineage>
        <taxon>Eukaryota</taxon>
        <taxon>Fungi</taxon>
        <taxon>Dikarya</taxon>
        <taxon>Ascomycota</taxon>
        <taxon>Pezizomycotina</taxon>
        <taxon>Eurotiomycetes</taxon>
        <taxon>Chaetothyriomycetidae</taxon>
        <taxon>Chaetothyriales</taxon>
        <taxon>Herpotrichiellaceae</taxon>
        <taxon>Exophiala</taxon>
    </lineage>
</organism>